<comment type="function">
    <text evidence="3">Required for rescue of stalled ribosomes mediated by trans-translation. Binds to transfer-messenger RNA (tmRNA), required for stable association of tmRNA with ribosomes. tmRNA and SmpB together mimic tRNA shape, replacing the anticodon stem-loop with SmpB. tmRNA is encoded by the ssrA gene; the 2 termini fold to resemble tRNA(Ala) and it encodes a 'tag peptide', a short internal open reading frame. During trans-translation Ala-aminoacylated tmRNA acts like a tRNA, entering the A-site of stalled ribosomes, displacing the stalled mRNA. The ribosome then switches to translate the ORF on the tmRNA; the nascent peptide is terminated with the 'tag peptide' encoded by the tmRNA and targeted for degradation. The ribosome is freed to recommence translation, which seems to be the essential function of trans-translation.</text>
</comment>
<keyword evidence="5" id="KW-1185">Reference proteome</keyword>
<dbReference type="OrthoDB" id="9805462at2"/>
<keyword evidence="1 3" id="KW-0963">Cytoplasm</keyword>
<dbReference type="NCBIfam" id="TIGR00086">
    <property type="entry name" value="smpB"/>
    <property type="match status" value="1"/>
</dbReference>
<dbReference type="SUPFAM" id="SSF74982">
    <property type="entry name" value="Small protein B (SmpB)"/>
    <property type="match status" value="1"/>
</dbReference>
<dbReference type="HAMAP" id="MF_00023">
    <property type="entry name" value="SmpB"/>
    <property type="match status" value="1"/>
</dbReference>
<keyword evidence="2 3" id="KW-0694">RNA-binding</keyword>
<dbReference type="GO" id="GO:0003723">
    <property type="term" value="F:RNA binding"/>
    <property type="evidence" value="ECO:0007669"/>
    <property type="project" value="UniProtKB-UniRule"/>
</dbReference>
<dbReference type="NCBIfam" id="NF003843">
    <property type="entry name" value="PRK05422.1"/>
    <property type="match status" value="1"/>
</dbReference>
<dbReference type="PATRIC" id="fig|889378.3.peg.1550"/>
<dbReference type="InterPro" id="IPR020081">
    <property type="entry name" value="SsrA-bd_prot_CS"/>
</dbReference>
<dbReference type="GO" id="GO:0070929">
    <property type="term" value="P:trans-translation"/>
    <property type="evidence" value="ECO:0007669"/>
    <property type="project" value="UniProtKB-UniRule"/>
</dbReference>
<evidence type="ECO:0000256" key="3">
    <source>
        <dbReference type="HAMAP-Rule" id="MF_00023"/>
    </source>
</evidence>
<evidence type="ECO:0000256" key="2">
    <source>
        <dbReference type="ARBA" id="ARBA00022884"/>
    </source>
</evidence>
<sequence length="149" mass="17379">MKNRKLLVKNKRALHAYNVEDTYECGIVLQGTEVKSIKNNKFSFADSHARIVKGELYLYGLHIAQYTHGNIHNHDPDRPRKLLAHKQEIDRMRRRVEEKGYTLIPVGIYLSAGLIKVDIGVCKGKKLHDKRQTIKARDQQRDAMREMRM</sequence>
<dbReference type="eggNOG" id="COG0691">
    <property type="taxonomic scope" value="Bacteria"/>
</dbReference>
<comment type="subcellular location">
    <subcellularLocation>
        <location evidence="3">Cytoplasm</location>
    </subcellularLocation>
    <text evidence="3">The tmRNA-SmpB complex associates with stalled 70S ribosomes.</text>
</comment>
<proteinExistence type="inferred from homology"/>
<comment type="similarity">
    <text evidence="3">Belongs to the SmpB family.</text>
</comment>
<evidence type="ECO:0000256" key="1">
    <source>
        <dbReference type="ARBA" id="ARBA00022490"/>
    </source>
</evidence>
<evidence type="ECO:0000313" key="5">
    <source>
        <dbReference type="Proteomes" id="UP000007383"/>
    </source>
</evidence>
<dbReference type="STRING" id="889378.Spiaf_1558"/>
<dbReference type="GO" id="GO:0005829">
    <property type="term" value="C:cytosol"/>
    <property type="evidence" value="ECO:0007669"/>
    <property type="project" value="TreeGrafter"/>
</dbReference>
<gene>
    <name evidence="3" type="primary">smpB</name>
    <name evidence="4" type="ordered locus">Spiaf_1558</name>
</gene>
<dbReference type="AlphaFoldDB" id="H9UJC4"/>
<dbReference type="PANTHER" id="PTHR30308:SF2">
    <property type="entry name" value="SSRA-BINDING PROTEIN"/>
    <property type="match status" value="1"/>
</dbReference>
<dbReference type="CDD" id="cd09294">
    <property type="entry name" value="SmpB"/>
    <property type="match status" value="1"/>
</dbReference>
<organism evidence="4 5">
    <name type="scientific">Spirochaeta africana (strain ATCC 700263 / DSM 8902 / Z-7692)</name>
    <dbReference type="NCBI Taxonomy" id="889378"/>
    <lineage>
        <taxon>Bacteria</taxon>
        <taxon>Pseudomonadati</taxon>
        <taxon>Spirochaetota</taxon>
        <taxon>Spirochaetia</taxon>
        <taxon>Spirochaetales</taxon>
        <taxon>Spirochaetaceae</taxon>
        <taxon>Spirochaeta</taxon>
    </lineage>
</organism>
<dbReference type="PANTHER" id="PTHR30308">
    <property type="entry name" value="TMRNA-BINDING COMPONENT OF TRANS-TRANSLATION TAGGING COMPLEX"/>
    <property type="match status" value="1"/>
</dbReference>
<dbReference type="PROSITE" id="PS01317">
    <property type="entry name" value="SSRP"/>
    <property type="match status" value="1"/>
</dbReference>
<dbReference type="EMBL" id="CP003282">
    <property type="protein sequence ID" value="AFG37617.1"/>
    <property type="molecule type" value="Genomic_DNA"/>
</dbReference>
<dbReference type="RefSeq" id="WP_014455600.1">
    <property type="nucleotide sequence ID" value="NC_017098.1"/>
</dbReference>
<dbReference type="Pfam" id="PF01668">
    <property type="entry name" value="SmpB"/>
    <property type="match status" value="1"/>
</dbReference>
<dbReference type="Proteomes" id="UP000007383">
    <property type="component" value="Chromosome"/>
</dbReference>
<name>H9UJC4_SPIAZ</name>
<dbReference type="KEGG" id="sfc:Spiaf_1558"/>
<dbReference type="InterPro" id="IPR023620">
    <property type="entry name" value="SmpB"/>
</dbReference>
<accession>H9UJC4</accession>
<dbReference type="HOGENOM" id="CLU_108953_0_0_12"/>
<evidence type="ECO:0000313" key="4">
    <source>
        <dbReference type="EMBL" id="AFG37617.1"/>
    </source>
</evidence>
<reference evidence="5" key="1">
    <citation type="journal article" date="2013" name="Stand. Genomic Sci.">
        <title>Complete genome sequence of the halophilic bacterium Spirochaeta africana type strain (Z-7692(T)) from the alkaline Lake Magadi in the East African Rift.</title>
        <authorList>
            <person name="Liolos K."/>
            <person name="Abt B."/>
            <person name="Scheuner C."/>
            <person name="Teshima H."/>
            <person name="Held B."/>
            <person name="Lapidus A."/>
            <person name="Nolan M."/>
            <person name="Lucas S."/>
            <person name="Deshpande S."/>
            <person name="Cheng J.F."/>
            <person name="Tapia R."/>
            <person name="Goodwin L.A."/>
            <person name="Pitluck S."/>
            <person name="Pagani I."/>
            <person name="Ivanova N."/>
            <person name="Mavromatis K."/>
            <person name="Mikhailova N."/>
            <person name="Huntemann M."/>
            <person name="Pati A."/>
            <person name="Chen A."/>
            <person name="Palaniappan K."/>
            <person name="Land M."/>
            <person name="Rohde M."/>
            <person name="Tindall B.J."/>
            <person name="Detter J.C."/>
            <person name="Goker M."/>
            <person name="Bristow J."/>
            <person name="Eisen J.A."/>
            <person name="Markowitz V."/>
            <person name="Hugenholtz P."/>
            <person name="Woyke T."/>
            <person name="Klenk H.P."/>
            <person name="Kyrpides N.C."/>
        </authorList>
    </citation>
    <scope>NUCLEOTIDE SEQUENCE</scope>
    <source>
        <strain evidence="5">ATCC 700263 / DSM 8902 / Z-7692</strain>
    </source>
</reference>
<dbReference type="Gene3D" id="2.40.280.10">
    <property type="match status" value="1"/>
</dbReference>
<dbReference type="GO" id="GO:0070930">
    <property type="term" value="P:trans-translation-dependent protein tagging"/>
    <property type="evidence" value="ECO:0007669"/>
    <property type="project" value="TreeGrafter"/>
</dbReference>
<dbReference type="InterPro" id="IPR000037">
    <property type="entry name" value="SsrA-bd_prot"/>
</dbReference>
<protein>
    <recommendedName>
        <fullName evidence="3">SsrA-binding protein</fullName>
    </recommendedName>
    <alternativeName>
        <fullName evidence="3">Small protein B</fullName>
    </alternativeName>
</protein>